<keyword evidence="4" id="KW-1185">Reference proteome</keyword>
<feature type="domain" description="HIT" evidence="2">
    <location>
        <begin position="9"/>
        <end position="111"/>
    </location>
</feature>
<proteinExistence type="predicted"/>
<dbReference type="InParanoid" id="A0A7X0JWK5"/>
<gene>
    <name evidence="3" type="ORF">HNR48_002906</name>
</gene>
<dbReference type="AlphaFoldDB" id="A0A7X0JWK5"/>
<dbReference type="RefSeq" id="WP_243749502.1">
    <property type="nucleotide sequence ID" value="NZ_JAAONY010000002.1"/>
</dbReference>
<comment type="caution">
    <text evidence="3">The sequence shown here is derived from an EMBL/GenBank/DDBJ whole genome shotgun (WGS) entry which is preliminary data.</text>
</comment>
<dbReference type="Pfam" id="PF01230">
    <property type="entry name" value="HIT"/>
    <property type="match status" value="1"/>
</dbReference>
<dbReference type="GO" id="GO:0016787">
    <property type="term" value="F:hydrolase activity"/>
    <property type="evidence" value="ECO:0007669"/>
    <property type="project" value="UniProtKB-KW"/>
</dbReference>
<accession>A0A7X0JWK5</accession>
<reference evidence="3 4" key="1">
    <citation type="submission" date="2020-08" db="EMBL/GenBank/DDBJ databases">
        <title>Genomic Encyclopedia of Type Strains, Phase IV (KMG-IV): sequencing the most valuable type-strain genomes for metagenomic binning, comparative biology and taxonomic classification.</title>
        <authorList>
            <person name="Goeker M."/>
        </authorList>
    </citation>
    <scope>NUCLEOTIDE SEQUENCE [LARGE SCALE GENOMIC DNA]</scope>
    <source>
        <strain evidence="3 4">DSM 22368</strain>
    </source>
</reference>
<dbReference type="PROSITE" id="PS51084">
    <property type="entry name" value="HIT_2"/>
    <property type="match status" value="1"/>
</dbReference>
<dbReference type="InterPro" id="IPR011146">
    <property type="entry name" value="HIT-like"/>
</dbReference>
<organism evidence="3 4">
    <name type="scientific">Pseudoteredinibacter isoporae</name>
    <dbReference type="NCBI Taxonomy" id="570281"/>
    <lineage>
        <taxon>Bacteria</taxon>
        <taxon>Pseudomonadati</taxon>
        <taxon>Pseudomonadota</taxon>
        <taxon>Gammaproteobacteria</taxon>
        <taxon>Cellvibrionales</taxon>
        <taxon>Cellvibrionaceae</taxon>
        <taxon>Pseudoteredinibacter</taxon>
    </lineage>
</organism>
<evidence type="ECO:0000256" key="1">
    <source>
        <dbReference type="PROSITE-ProRule" id="PRU00464"/>
    </source>
</evidence>
<keyword evidence="3" id="KW-0378">Hydrolase</keyword>
<dbReference type="PIRSF" id="PIRSF000714">
    <property type="entry name" value="HIT"/>
    <property type="match status" value="1"/>
</dbReference>
<evidence type="ECO:0000259" key="2">
    <source>
        <dbReference type="PROSITE" id="PS51084"/>
    </source>
</evidence>
<dbReference type="EMBL" id="JACHHT010000002">
    <property type="protein sequence ID" value="MBB6522621.1"/>
    <property type="molecule type" value="Genomic_DNA"/>
</dbReference>
<dbReference type="InterPro" id="IPR026026">
    <property type="entry name" value="HIT_Hint"/>
</dbReference>
<sequence length="150" mass="16863">MDETMDTQPFELDPQLAESTVVVGHFPLSLVLLSKDANFPWCLLVPKRANHTEMHHLSETDRQQFAHESGYLSEAMVALFAPDKMNMAALGNHVSQLHIHHVARFKDDPAWPNPIWGAVPAKAYDEDELASRLSRLRSALACDFFIPDEG</sequence>
<dbReference type="InterPro" id="IPR036265">
    <property type="entry name" value="HIT-like_sf"/>
</dbReference>
<evidence type="ECO:0000313" key="4">
    <source>
        <dbReference type="Proteomes" id="UP000528457"/>
    </source>
</evidence>
<name>A0A7X0JWK5_9GAMM</name>
<dbReference type="SUPFAM" id="SSF54197">
    <property type="entry name" value="HIT-like"/>
    <property type="match status" value="1"/>
</dbReference>
<comment type="caution">
    <text evidence="1">Lacks conserved residue(s) required for the propagation of feature annotation.</text>
</comment>
<evidence type="ECO:0000313" key="3">
    <source>
        <dbReference type="EMBL" id="MBB6522621.1"/>
    </source>
</evidence>
<protein>
    <submittedName>
        <fullName evidence="3">Diadenosine tetraphosphate (Ap4A) HIT family hydrolase</fullName>
    </submittedName>
</protein>
<dbReference type="Proteomes" id="UP000528457">
    <property type="component" value="Unassembled WGS sequence"/>
</dbReference>
<dbReference type="Gene3D" id="3.30.428.10">
    <property type="entry name" value="HIT-like"/>
    <property type="match status" value="1"/>
</dbReference>